<dbReference type="InterPro" id="IPR011006">
    <property type="entry name" value="CheY-like_superfamily"/>
</dbReference>
<accession>A0A7W4VQS7</accession>
<evidence type="ECO:0000313" key="7">
    <source>
        <dbReference type="Proteomes" id="UP000532010"/>
    </source>
</evidence>
<sequence length="143" mass="15440">MRPILSPLARPNQAKKSAPKSLRQRVLVVEDELIIGEIAAEALTDAGYEVFTAASAEEAEIILRDMSVDVLFTDNNLGGQDGFELAQAVLSCQSLLSIVFTSGRSRIYHGMCASVGVPFLAKPYPLTDLVEMVKRASKAVTTQ</sequence>
<dbReference type="SMART" id="SM00448">
    <property type="entry name" value="REC"/>
    <property type="match status" value="1"/>
</dbReference>
<proteinExistence type="predicted"/>
<dbReference type="EMBL" id="JACHWB010000009">
    <property type="protein sequence ID" value="MBB3021331.1"/>
    <property type="molecule type" value="Genomic_DNA"/>
</dbReference>
<keyword evidence="2" id="KW-0805">Transcription regulation</keyword>
<dbReference type="PROSITE" id="PS50110">
    <property type="entry name" value="RESPONSE_REGULATORY"/>
    <property type="match status" value="1"/>
</dbReference>
<dbReference type="InterPro" id="IPR001789">
    <property type="entry name" value="Sig_transdc_resp-reg_receiver"/>
</dbReference>
<comment type="caution">
    <text evidence="6">The sequence shown here is derived from an EMBL/GenBank/DDBJ whole genome shotgun (WGS) entry which is preliminary data.</text>
</comment>
<dbReference type="PANTHER" id="PTHR44591:SF3">
    <property type="entry name" value="RESPONSE REGULATORY DOMAIN-CONTAINING PROTEIN"/>
    <property type="match status" value="1"/>
</dbReference>
<dbReference type="GO" id="GO:0003677">
    <property type="term" value="F:DNA binding"/>
    <property type="evidence" value="ECO:0007669"/>
    <property type="project" value="UniProtKB-KW"/>
</dbReference>
<name>A0A7W4VQS7_9HYPH</name>
<dbReference type="SUPFAM" id="SSF52172">
    <property type="entry name" value="CheY-like"/>
    <property type="match status" value="1"/>
</dbReference>
<keyword evidence="1 4" id="KW-0597">Phosphoprotein</keyword>
<dbReference type="AlphaFoldDB" id="A0A7W4VQS7"/>
<dbReference type="Pfam" id="PF00072">
    <property type="entry name" value="Response_reg"/>
    <property type="match status" value="1"/>
</dbReference>
<protein>
    <submittedName>
        <fullName evidence="6">DNA-binding response OmpR family regulator</fullName>
    </submittedName>
</protein>
<dbReference type="InterPro" id="IPR050595">
    <property type="entry name" value="Bact_response_regulator"/>
</dbReference>
<evidence type="ECO:0000256" key="1">
    <source>
        <dbReference type="ARBA" id="ARBA00022553"/>
    </source>
</evidence>
<gene>
    <name evidence="6" type="ORF">FHR70_004427</name>
</gene>
<organism evidence="6 7">
    <name type="scientific">Microvirga lupini</name>
    <dbReference type="NCBI Taxonomy" id="420324"/>
    <lineage>
        <taxon>Bacteria</taxon>
        <taxon>Pseudomonadati</taxon>
        <taxon>Pseudomonadota</taxon>
        <taxon>Alphaproteobacteria</taxon>
        <taxon>Hyphomicrobiales</taxon>
        <taxon>Methylobacteriaceae</taxon>
        <taxon>Microvirga</taxon>
    </lineage>
</organism>
<evidence type="ECO:0000313" key="6">
    <source>
        <dbReference type="EMBL" id="MBB3021331.1"/>
    </source>
</evidence>
<keyword evidence="7" id="KW-1185">Reference proteome</keyword>
<dbReference type="CDD" id="cd00156">
    <property type="entry name" value="REC"/>
    <property type="match status" value="1"/>
</dbReference>
<keyword evidence="6" id="KW-0238">DNA-binding</keyword>
<evidence type="ECO:0000259" key="5">
    <source>
        <dbReference type="PROSITE" id="PS50110"/>
    </source>
</evidence>
<keyword evidence="3" id="KW-0804">Transcription</keyword>
<dbReference type="GO" id="GO:0000160">
    <property type="term" value="P:phosphorelay signal transduction system"/>
    <property type="evidence" value="ECO:0007669"/>
    <property type="project" value="InterPro"/>
</dbReference>
<evidence type="ECO:0000256" key="4">
    <source>
        <dbReference type="PROSITE-ProRule" id="PRU00169"/>
    </source>
</evidence>
<evidence type="ECO:0000256" key="2">
    <source>
        <dbReference type="ARBA" id="ARBA00023015"/>
    </source>
</evidence>
<dbReference type="Proteomes" id="UP000532010">
    <property type="component" value="Unassembled WGS sequence"/>
</dbReference>
<evidence type="ECO:0000256" key="3">
    <source>
        <dbReference type="ARBA" id="ARBA00023163"/>
    </source>
</evidence>
<feature type="domain" description="Response regulatory" evidence="5">
    <location>
        <begin position="25"/>
        <end position="137"/>
    </location>
</feature>
<dbReference type="Gene3D" id="3.40.50.2300">
    <property type="match status" value="1"/>
</dbReference>
<reference evidence="6 7" key="1">
    <citation type="submission" date="2020-08" db="EMBL/GenBank/DDBJ databases">
        <title>The Agave Microbiome: Exploring the role of microbial communities in plant adaptations to desert environments.</title>
        <authorList>
            <person name="Partida-Martinez L.P."/>
        </authorList>
    </citation>
    <scope>NUCLEOTIDE SEQUENCE [LARGE SCALE GENOMIC DNA]</scope>
    <source>
        <strain evidence="6 7">AT3.9</strain>
    </source>
</reference>
<dbReference type="RefSeq" id="WP_183454126.1">
    <property type="nucleotide sequence ID" value="NZ_JACHWB010000009.1"/>
</dbReference>
<dbReference type="PANTHER" id="PTHR44591">
    <property type="entry name" value="STRESS RESPONSE REGULATOR PROTEIN 1"/>
    <property type="match status" value="1"/>
</dbReference>
<feature type="modified residue" description="4-aspartylphosphate" evidence="4">
    <location>
        <position position="74"/>
    </location>
</feature>